<evidence type="ECO:0000256" key="5">
    <source>
        <dbReference type="ARBA" id="ARBA00023004"/>
    </source>
</evidence>
<name>A0A557R2Y4_9RHOO</name>
<evidence type="ECO:0000256" key="6">
    <source>
        <dbReference type="PROSITE-ProRule" id="PRU00433"/>
    </source>
</evidence>
<dbReference type="PANTHER" id="PTHR33751:SF9">
    <property type="entry name" value="CYTOCHROME C4"/>
    <property type="match status" value="1"/>
</dbReference>
<evidence type="ECO:0000256" key="4">
    <source>
        <dbReference type="ARBA" id="ARBA00022982"/>
    </source>
</evidence>
<keyword evidence="4" id="KW-0249">Electron transport</keyword>
<evidence type="ECO:0000313" key="9">
    <source>
        <dbReference type="EMBL" id="TVO59486.1"/>
    </source>
</evidence>
<proteinExistence type="predicted"/>
<dbReference type="GO" id="GO:0020037">
    <property type="term" value="F:heme binding"/>
    <property type="evidence" value="ECO:0007669"/>
    <property type="project" value="InterPro"/>
</dbReference>
<dbReference type="PANTHER" id="PTHR33751">
    <property type="entry name" value="CBB3-TYPE CYTOCHROME C OXIDASE SUBUNIT FIXP"/>
    <property type="match status" value="1"/>
</dbReference>
<dbReference type="GO" id="GO:0046872">
    <property type="term" value="F:metal ion binding"/>
    <property type="evidence" value="ECO:0007669"/>
    <property type="project" value="UniProtKB-KW"/>
</dbReference>
<feature type="chain" id="PRO_5021809011" evidence="7">
    <location>
        <begin position="22"/>
        <end position="106"/>
    </location>
</feature>
<evidence type="ECO:0000256" key="7">
    <source>
        <dbReference type="SAM" id="SignalP"/>
    </source>
</evidence>
<feature type="signal peptide" evidence="7">
    <location>
        <begin position="1"/>
        <end position="21"/>
    </location>
</feature>
<sequence>MKLIRPLIFLWLGAMAPAIHAGGMAIDAGRTLAATCANCHGTDGHSVGGTESLAGVPRDTLLRKLSAFSRGEKPATIMHQITKGYTPEQLTLIAEHFAAQRARTGH</sequence>
<evidence type="ECO:0000259" key="8">
    <source>
        <dbReference type="PROSITE" id="PS51007"/>
    </source>
</evidence>
<dbReference type="InterPro" id="IPR050597">
    <property type="entry name" value="Cytochrome_c_Oxidase_Subunit"/>
</dbReference>
<keyword evidence="1" id="KW-0813">Transport</keyword>
<dbReference type="AlphaFoldDB" id="A0A557R2Y4"/>
<evidence type="ECO:0000256" key="3">
    <source>
        <dbReference type="ARBA" id="ARBA00022723"/>
    </source>
</evidence>
<dbReference type="Pfam" id="PF00034">
    <property type="entry name" value="Cytochrom_C"/>
    <property type="match status" value="1"/>
</dbReference>
<keyword evidence="5 6" id="KW-0408">Iron</keyword>
<keyword evidence="10" id="KW-1185">Reference proteome</keyword>
<gene>
    <name evidence="9" type="ORF">FHP91_01885</name>
</gene>
<organism evidence="9 10">
    <name type="scientific">Denitromonas halophila</name>
    <dbReference type="NCBI Taxonomy" id="1629404"/>
    <lineage>
        <taxon>Bacteria</taxon>
        <taxon>Pseudomonadati</taxon>
        <taxon>Pseudomonadota</taxon>
        <taxon>Betaproteobacteria</taxon>
        <taxon>Rhodocyclales</taxon>
        <taxon>Zoogloeaceae</taxon>
        <taxon>Denitromonas</taxon>
    </lineage>
</organism>
<protein>
    <submittedName>
        <fullName evidence="9">Cytochrome C</fullName>
    </submittedName>
</protein>
<comment type="caution">
    <text evidence="9">The sequence shown here is derived from an EMBL/GenBank/DDBJ whole genome shotgun (WGS) entry which is preliminary data.</text>
</comment>
<dbReference type="Proteomes" id="UP000319502">
    <property type="component" value="Unassembled WGS sequence"/>
</dbReference>
<dbReference type="RefSeq" id="WP_144307990.1">
    <property type="nucleotide sequence ID" value="NZ_VMNK01000002.1"/>
</dbReference>
<dbReference type="Gene3D" id="1.10.760.10">
    <property type="entry name" value="Cytochrome c-like domain"/>
    <property type="match status" value="1"/>
</dbReference>
<keyword evidence="3 6" id="KW-0479">Metal-binding</keyword>
<keyword evidence="7" id="KW-0732">Signal</keyword>
<dbReference type="SUPFAM" id="SSF46626">
    <property type="entry name" value="Cytochrome c"/>
    <property type="match status" value="1"/>
</dbReference>
<dbReference type="EMBL" id="VMNK01000002">
    <property type="protein sequence ID" value="TVO59486.1"/>
    <property type="molecule type" value="Genomic_DNA"/>
</dbReference>
<dbReference type="OrthoDB" id="8526831at2"/>
<keyword evidence="2 6" id="KW-0349">Heme</keyword>
<dbReference type="GO" id="GO:0009055">
    <property type="term" value="F:electron transfer activity"/>
    <property type="evidence" value="ECO:0007669"/>
    <property type="project" value="InterPro"/>
</dbReference>
<dbReference type="PROSITE" id="PS51007">
    <property type="entry name" value="CYTC"/>
    <property type="match status" value="1"/>
</dbReference>
<accession>A0A557R2Y4</accession>
<dbReference type="InterPro" id="IPR036909">
    <property type="entry name" value="Cyt_c-like_dom_sf"/>
</dbReference>
<evidence type="ECO:0000313" key="10">
    <source>
        <dbReference type="Proteomes" id="UP000319502"/>
    </source>
</evidence>
<dbReference type="InterPro" id="IPR009056">
    <property type="entry name" value="Cyt_c-like_dom"/>
</dbReference>
<evidence type="ECO:0000256" key="1">
    <source>
        <dbReference type="ARBA" id="ARBA00022448"/>
    </source>
</evidence>
<evidence type="ECO:0000256" key="2">
    <source>
        <dbReference type="ARBA" id="ARBA00022617"/>
    </source>
</evidence>
<reference evidence="9 10" key="1">
    <citation type="submission" date="2019-07" db="EMBL/GenBank/DDBJ databases">
        <title>The pathways for chlorine oxyanion respiration interact through the shared metabolite chlorate.</title>
        <authorList>
            <person name="Barnum T.P."/>
            <person name="Cheng Y."/>
            <person name="Hill K.A."/>
            <person name="Lucas L.N."/>
            <person name="Carlson H.K."/>
            <person name="Coates J.D."/>
        </authorList>
    </citation>
    <scope>NUCLEOTIDE SEQUENCE [LARGE SCALE GENOMIC DNA]</scope>
    <source>
        <strain evidence="9 10">SFB-3</strain>
    </source>
</reference>
<feature type="domain" description="Cytochrome c" evidence="8">
    <location>
        <begin position="24"/>
        <end position="101"/>
    </location>
</feature>